<reference evidence="1" key="1">
    <citation type="submission" date="2021-01" db="EMBL/GenBank/DDBJ databases">
        <authorList>
            <person name="Corre E."/>
            <person name="Pelletier E."/>
            <person name="Niang G."/>
            <person name="Scheremetjew M."/>
            <person name="Finn R."/>
            <person name="Kale V."/>
            <person name="Holt S."/>
            <person name="Cochrane G."/>
            <person name="Meng A."/>
            <person name="Brown T."/>
            <person name="Cohen L."/>
        </authorList>
    </citation>
    <scope>NUCLEOTIDE SEQUENCE</scope>
    <source>
        <strain evidence="1">CCAP979/52</strain>
    </source>
</reference>
<proteinExistence type="predicted"/>
<protein>
    <submittedName>
        <fullName evidence="1">Uncharacterized protein</fullName>
    </submittedName>
</protein>
<dbReference type="EMBL" id="HBEZ01026239">
    <property type="protein sequence ID" value="CAD8636823.1"/>
    <property type="molecule type" value="Transcribed_RNA"/>
</dbReference>
<gene>
    <name evidence="1" type="ORF">CCUR1050_LOCUS14507</name>
</gene>
<organism evidence="1">
    <name type="scientific">Cryptomonas curvata</name>
    <dbReference type="NCBI Taxonomy" id="233186"/>
    <lineage>
        <taxon>Eukaryota</taxon>
        <taxon>Cryptophyceae</taxon>
        <taxon>Cryptomonadales</taxon>
        <taxon>Cryptomonadaceae</taxon>
        <taxon>Cryptomonas</taxon>
    </lineage>
</organism>
<accession>A0A7S0QLB5</accession>
<sequence>MSFLSWLVGVVSTTAGTLKIFKKFKWIYRLALPDVWRLDFRKHPPAPLPLHFVDLGMYKLISQRLARGAAGVFVHWGIPHGGKSVCGLAVAHEIWKQNRGVLHIDCHMVPLGDDVDKWFRKALKIPSACDDVPLIEYLAPGGPTSFDLESADPIDATIILDHFDHVMQIRNWESCLKSWAHLAYGSRRFNVMLCVTSEMHASQIILLNGGRKFKYLGLDIPNYGKWLEPDITALVGKLSDQDAHGAPKIEDGDRVRLITYGVLSGSPYPIIEAWDRGFDNIDWARIESMARMASDDWHAAAQIRAAEDVAAERRT</sequence>
<name>A0A7S0QLB5_9CRYP</name>
<evidence type="ECO:0000313" key="1">
    <source>
        <dbReference type="EMBL" id="CAD8636823.1"/>
    </source>
</evidence>
<dbReference type="AlphaFoldDB" id="A0A7S0QLB5"/>